<dbReference type="AlphaFoldDB" id="A0A9D4Q2D9"/>
<sequence length="160" mass="16657">MVDAESPAHGIEGGAAEDNALSEEAASGAQEPSADGDEGAEPQKCSVSVEAESGVGQVAAATGENEDSDESDDDKDHWKVYCNRVDHTRRHEDRGQGRQGTHHQGKASGCKGGQGKAAVRAPAKALGNAPEKAVFTNNWTVVMHIYLGTTVGETRTSTAQ</sequence>
<dbReference type="VEuPathDB" id="VectorBase:RSAN_043814"/>
<protein>
    <submittedName>
        <fullName evidence="2">Uncharacterized protein</fullName>
    </submittedName>
</protein>
<feature type="region of interest" description="Disordered" evidence="1">
    <location>
        <begin position="1"/>
        <end position="120"/>
    </location>
</feature>
<evidence type="ECO:0000256" key="1">
    <source>
        <dbReference type="SAM" id="MobiDB-lite"/>
    </source>
</evidence>
<reference evidence="2" key="2">
    <citation type="submission" date="2021-09" db="EMBL/GenBank/DDBJ databases">
        <authorList>
            <person name="Jia N."/>
            <person name="Wang J."/>
            <person name="Shi W."/>
            <person name="Du L."/>
            <person name="Sun Y."/>
            <person name="Zhan W."/>
            <person name="Jiang J."/>
            <person name="Wang Q."/>
            <person name="Zhang B."/>
            <person name="Ji P."/>
            <person name="Sakyi L.B."/>
            <person name="Cui X."/>
            <person name="Yuan T."/>
            <person name="Jiang B."/>
            <person name="Yang W."/>
            <person name="Lam T.T.-Y."/>
            <person name="Chang Q."/>
            <person name="Ding S."/>
            <person name="Wang X."/>
            <person name="Zhu J."/>
            <person name="Ruan X."/>
            <person name="Zhao L."/>
            <person name="Wei J."/>
            <person name="Que T."/>
            <person name="Du C."/>
            <person name="Cheng J."/>
            <person name="Dai P."/>
            <person name="Han X."/>
            <person name="Huang E."/>
            <person name="Gao Y."/>
            <person name="Liu J."/>
            <person name="Shao H."/>
            <person name="Ye R."/>
            <person name="Li L."/>
            <person name="Wei W."/>
            <person name="Wang X."/>
            <person name="Wang C."/>
            <person name="Huo Q."/>
            <person name="Li W."/>
            <person name="Guo W."/>
            <person name="Chen H."/>
            <person name="Chen S."/>
            <person name="Zhou L."/>
            <person name="Zhou L."/>
            <person name="Ni X."/>
            <person name="Tian J."/>
            <person name="Zhou Y."/>
            <person name="Sheng Y."/>
            <person name="Liu T."/>
            <person name="Pan Y."/>
            <person name="Xia L."/>
            <person name="Li J."/>
            <person name="Zhao F."/>
            <person name="Cao W."/>
        </authorList>
    </citation>
    <scope>NUCLEOTIDE SEQUENCE</scope>
    <source>
        <strain evidence="2">Rsan-2018</strain>
        <tissue evidence="2">Larvae</tissue>
    </source>
</reference>
<comment type="caution">
    <text evidence="2">The sequence shown here is derived from an EMBL/GenBank/DDBJ whole genome shotgun (WGS) entry which is preliminary data.</text>
</comment>
<dbReference type="Proteomes" id="UP000821837">
    <property type="component" value="Chromosome 3"/>
</dbReference>
<evidence type="ECO:0000313" key="3">
    <source>
        <dbReference type="Proteomes" id="UP000821837"/>
    </source>
</evidence>
<evidence type="ECO:0000313" key="2">
    <source>
        <dbReference type="EMBL" id="KAH7961901.1"/>
    </source>
</evidence>
<gene>
    <name evidence="2" type="ORF">HPB52_013245</name>
</gene>
<feature type="compositionally biased region" description="Basic and acidic residues" evidence="1">
    <location>
        <begin position="74"/>
        <end position="96"/>
    </location>
</feature>
<keyword evidence="3" id="KW-1185">Reference proteome</keyword>
<proteinExistence type="predicted"/>
<organism evidence="2 3">
    <name type="scientific">Rhipicephalus sanguineus</name>
    <name type="common">Brown dog tick</name>
    <name type="synonym">Ixodes sanguineus</name>
    <dbReference type="NCBI Taxonomy" id="34632"/>
    <lineage>
        <taxon>Eukaryota</taxon>
        <taxon>Metazoa</taxon>
        <taxon>Ecdysozoa</taxon>
        <taxon>Arthropoda</taxon>
        <taxon>Chelicerata</taxon>
        <taxon>Arachnida</taxon>
        <taxon>Acari</taxon>
        <taxon>Parasitiformes</taxon>
        <taxon>Ixodida</taxon>
        <taxon>Ixodoidea</taxon>
        <taxon>Ixodidae</taxon>
        <taxon>Rhipicephalinae</taxon>
        <taxon>Rhipicephalus</taxon>
        <taxon>Rhipicephalus</taxon>
    </lineage>
</organism>
<feature type="compositionally biased region" description="Acidic residues" evidence="1">
    <location>
        <begin position="64"/>
        <end position="73"/>
    </location>
</feature>
<dbReference type="EMBL" id="JABSTV010001249">
    <property type="protein sequence ID" value="KAH7961901.1"/>
    <property type="molecule type" value="Genomic_DNA"/>
</dbReference>
<name>A0A9D4Q2D9_RHISA</name>
<accession>A0A9D4Q2D9</accession>
<reference evidence="2" key="1">
    <citation type="journal article" date="2020" name="Cell">
        <title>Large-Scale Comparative Analyses of Tick Genomes Elucidate Their Genetic Diversity and Vector Capacities.</title>
        <authorList>
            <consortium name="Tick Genome and Microbiome Consortium (TIGMIC)"/>
            <person name="Jia N."/>
            <person name="Wang J."/>
            <person name="Shi W."/>
            <person name="Du L."/>
            <person name="Sun Y."/>
            <person name="Zhan W."/>
            <person name="Jiang J.F."/>
            <person name="Wang Q."/>
            <person name="Zhang B."/>
            <person name="Ji P."/>
            <person name="Bell-Sakyi L."/>
            <person name="Cui X.M."/>
            <person name="Yuan T.T."/>
            <person name="Jiang B.G."/>
            <person name="Yang W.F."/>
            <person name="Lam T.T."/>
            <person name="Chang Q.C."/>
            <person name="Ding S.J."/>
            <person name="Wang X.J."/>
            <person name="Zhu J.G."/>
            <person name="Ruan X.D."/>
            <person name="Zhao L."/>
            <person name="Wei J.T."/>
            <person name="Ye R.Z."/>
            <person name="Que T.C."/>
            <person name="Du C.H."/>
            <person name="Zhou Y.H."/>
            <person name="Cheng J.X."/>
            <person name="Dai P.F."/>
            <person name="Guo W.B."/>
            <person name="Han X.H."/>
            <person name="Huang E.J."/>
            <person name="Li L.F."/>
            <person name="Wei W."/>
            <person name="Gao Y.C."/>
            <person name="Liu J.Z."/>
            <person name="Shao H.Z."/>
            <person name="Wang X."/>
            <person name="Wang C.C."/>
            <person name="Yang T.C."/>
            <person name="Huo Q.B."/>
            <person name="Li W."/>
            <person name="Chen H.Y."/>
            <person name="Chen S.E."/>
            <person name="Zhou L.G."/>
            <person name="Ni X.B."/>
            <person name="Tian J.H."/>
            <person name="Sheng Y."/>
            <person name="Liu T."/>
            <person name="Pan Y.S."/>
            <person name="Xia L.Y."/>
            <person name="Li J."/>
            <person name="Zhao F."/>
            <person name="Cao W.C."/>
        </authorList>
    </citation>
    <scope>NUCLEOTIDE SEQUENCE</scope>
    <source>
        <strain evidence="2">Rsan-2018</strain>
    </source>
</reference>